<evidence type="ECO:0000313" key="3">
    <source>
        <dbReference type="Proteomes" id="UP000435138"/>
    </source>
</evidence>
<dbReference type="EMBL" id="WIXI01000043">
    <property type="protein sequence ID" value="MQY47083.1"/>
    <property type="molecule type" value="Genomic_DNA"/>
</dbReference>
<accession>A0A6A8A792</accession>
<keyword evidence="3" id="KW-1185">Reference proteome</keyword>
<protein>
    <submittedName>
        <fullName evidence="2">DUF2384 domain-containing protein</fullName>
    </submittedName>
</protein>
<reference evidence="2 3" key="1">
    <citation type="submission" date="2019-11" db="EMBL/GenBank/DDBJ databases">
        <title>Genome analysis of Rhizobacterium cereale a novel genus and species isolated from maize roots in North Spain.</title>
        <authorList>
            <person name="Menendez E."/>
            <person name="Flores-Felix J.D."/>
            <person name="Ramirez-Bahena M.-H."/>
            <person name="Igual J.M."/>
            <person name="Garcia-Fraile P."/>
            <person name="Peix A."/>
            <person name="Velazquez E."/>
        </authorList>
    </citation>
    <scope>NUCLEOTIDE SEQUENCE [LARGE SCALE GENOMIC DNA]</scope>
    <source>
        <strain evidence="2 3">RZME27</strain>
    </source>
</reference>
<gene>
    <name evidence="2" type="ORF">GAO09_13675</name>
</gene>
<name>A0A6A8A792_9HYPH</name>
<dbReference type="AlphaFoldDB" id="A0A6A8A792"/>
<sequence length="130" mass="14073">MDSRKRAPIISEAQIMTQAAVIAAERLGLDTATFAATIGVSETHAIDMTRLDQLLRKGTGPCDRALLLIRLFRTLRHAGDEALARDWLHGDNDALGCRPVEMIGGEDGLGEIIRHLEDGPKSCRVPDTGS</sequence>
<evidence type="ECO:0000259" key="1">
    <source>
        <dbReference type="Pfam" id="PF09722"/>
    </source>
</evidence>
<dbReference type="Proteomes" id="UP000435138">
    <property type="component" value="Unassembled WGS sequence"/>
</dbReference>
<dbReference type="RefSeq" id="WP_153354550.1">
    <property type="nucleotide sequence ID" value="NZ_JAYKOO010000002.1"/>
</dbReference>
<feature type="domain" description="Antitoxin Xre/MbcA/ParS-like toxin-binding" evidence="1">
    <location>
        <begin position="79"/>
        <end position="116"/>
    </location>
</feature>
<proteinExistence type="predicted"/>
<comment type="caution">
    <text evidence="2">The sequence shown here is derived from an EMBL/GenBank/DDBJ whole genome shotgun (WGS) entry which is preliminary data.</text>
</comment>
<dbReference type="Pfam" id="PF09722">
    <property type="entry name" value="Xre_MbcA_ParS_C"/>
    <property type="match status" value="1"/>
</dbReference>
<dbReference type="InterPro" id="IPR024467">
    <property type="entry name" value="Xre/MbcA/ParS-like_toxin-bd"/>
</dbReference>
<evidence type="ECO:0000313" key="2">
    <source>
        <dbReference type="EMBL" id="MQY47083.1"/>
    </source>
</evidence>
<organism evidence="2 3">
    <name type="scientific">Endobacterium cereale</name>
    <dbReference type="NCBI Taxonomy" id="2663029"/>
    <lineage>
        <taxon>Bacteria</taxon>
        <taxon>Pseudomonadati</taxon>
        <taxon>Pseudomonadota</taxon>
        <taxon>Alphaproteobacteria</taxon>
        <taxon>Hyphomicrobiales</taxon>
        <taxon>Rhizobiaceae</taxon>
        <taxon>Endobacterium</taxon>
    </lineage>
</organism>